<evidence type="ECO:0008006" key="2">
    <source>
        <dbReference type="Google" id="ProtNLM"/>
    </source>
</evidence>
<reference evidence="1" key="1">
    <citation type="submission" date="2024-03" db="EMBL/GenBank/DDBJ databases">
        <title>Complete genome sequence of Sulfurisphaera javensis strain KD-1.</title>
        <authorList>
            <person name="Sakai H."/>
            <person name="Nur N."/>
            <person name="Suwanto A."/>
            <person name="Kurosawa N."/>
        </authorList>
    </citation>
    <scope>NUCLEOTIDE SEQUENCE</scope>
    <source>
        <strain evidence="1">KD-1</strain>
    </source>
</reference>
<accession>A0AAT9GNC1</accession>
<organism evidence="1">
    <name type="scientific">Sulfurisphaera javensis</name>
    <dbReference type="NCBI Taxonomy" id="2049879"/>
    <lineage>
        <taxon>Archaea</taxon>
        <taxon>Thermoproteota</taxon>
        <taxon>Thermoprotei</taxon>
        <taxon>Sulfolobales</taxon>
        <taxon>Sulfolobaceae</taxon>
        <taxon>Sulfurisphaera</taxon>
    </lineage>
</organism>
<sequence>MKSVLLISIILLLASVISFVAFTIHSQFNKTQQYSEVNSPSNVSYNSTSPKSNIRSIIISPLPIVPVYNNSMKQGIYLYDGTIYIVLNITVNSIKIMNQTYIRPIGMSASPVSIGIQAYGIINTTLYNEIQGLKEVNVSIYDGKQWINLVLPVFETNHYIAVLCYLEPPNEIQPY</sequence>
<proteinExistence type="predicted"/>
<dbReference type="AlphaFoldDB" id="A0AAT9GNC1"/>
<dbReference type="RefSeq" id="WP_369610539.1">
    <property type="nucleotide sequence ID" value="NZ_AP031322.1"/>
</dbReference>
<evidence type="ECO:0000313" key="1">
    <source>
        <dbReference type="EMBL" id="BFH72306.1"/>
    </source>
</evidence>
<dbReference type="KEGG" id="sjv:SJAV_02500"/>
<name>A0AAT9GNC1_9CREN</name>
<dbReference type="EMBL" id="AP031322">
    <property type="protein sequence ID" value="BFH72306.1"/>
    <property type="molecule type" value="Genomic_DNA"/>
</dbReference>
<protein>
    <recommendedName>
        <fullName evidence="2">Sulfocyanin</fullName>
    </recommendedName>
</protein>
<gene>
    <name evidence="1" type="ORF">SJAV_02500</name>
</gene>
<dbReference type="GeneID" id="92353180"/>